<feature type="domain" description="THUMP" evidence="4">
    <location>
        <begin position="44"/>
        <end position="155"/>
    </location>
</feature>
<evidence type="ECO:0000256" key="1">
    <source>
        <dbReference type="ARBA" id="ARBA00022603"/>
    </source>
</evidence>
<evidence type="ECO:0000313" key="6">
    <source>
        <dbReference type="Proteomes" id="UP000002588"/>
    </source>
</evidence>
<evidence type="ECO:0000256" key="2">
    <source>
        <dbReference type="ARBA" id="ARBA00022679"/>
    </source>
</evidence>
<dbReference type="eggNOG" id="COG0116">
    <property type="taxonomic scope" value="Bacteria"/>
</dbReference>
<dbReference type="RefSeq" id="WP_011767199.1">
    <property type="nucleotide sequence ID" value="NC_008702.1"/>
</dbReference>
<dbReference type="PANTHER" id="PTHR47313">
    <property type="entry name" value="RIBOSOMAL RNA LARGE SUBUNIT METHYLTRANSFERASE K/L"/>
    <property type="match status" value="1"/>
</dbReference>
<organism evidence="5 6">
    <name type="scientific">Azoarcus sp. (strain BH72)</name>
    <dbReference type="NCBI Taxonomy" id="418699"/>
    <lineage>
        <taxon>Bacteria</taxon>
        <taxon>Pseudomonadati</taxon>
        <taxon>Pseudomonadota</taxon>
        <taxon>Betaproteobacteria</taxon>
        <taxon>Rhodocyclales</taxon>
        <taxon>Zoogloeaceae</taxon>
        <taxon>Azoarcus</taxon>
    </lineage>
</organism>
<name>A1KB87_AZOSB</name>
<dbReference type="GO" id="GO:0070043">
    <property type="term" value="F:rRNA (guanine-N7-)-methyltransferase activity"/>
    <property type="evidence" value="ECO:0007669"/>
    <property type="project" value="TreeGrafter"/>
</dbReference>
<dbReference type="GO" id="GO:0008990">
    <property type="term" value="F:rRNA (guanine-N2-)-methyltransferase activity"/>
    <property type="evidence" value="ECO:0007669"/>
    <property type="project" value="TreeGrafter"/>
</dbReference>
<protein>
    <recommendedName>
        <fullName evidence="4">THUMP domain-containing protein</fullName>
    </recommendedName>
</protein>
<dbReference type="HOGENOM" id="CLU_032119_3_0_4"/>
<dbReference type="Gene3D" id="3.40.50.150">
    <property type="entry name" value="Vaccinia Virus protein VP39"/>
    <property type="match status" value="1"/>
</dbReference>
<dbReference type="InterPro" id="IPR053943">
    <property type="entry name" value="RlmKL-like_Mtase_CS"/>
</dbReference>
<dbReference type="AlphaFoldDB" id="A1KB87"/>
<dbReference type="InterPro" id="IPR054170">
    <property type="entry name" value="RlmL_1st"/>
</dbReference>
<dbReference type="Pfam" id="PF02926">
    <property type="entry name" value="THUMP"/>
    <property type="match status" value="1"/>
</dbReference>
<dbReference type="KEGG" id="aoa:dqs_3620"/>
<dbReference type="OrthoDB" id="9809404at2"/>
<dbReference type="KEGG" id="azo:azo3477"/>
<dbReference type="CDD" id="cd11715">
    <property type="entry name" value="THUMP_AdoMetMT"/>
    <property type="match status" value="1"/>
</dbReference>
<dbReference type="InterPro" id="IPR000241">
    <property type="entry name" value="RlmKL-like_Mtase"/>
</dbReference>
<evidence type="ECO:0000259" key="4">
    <source>
        <dbReference type="PROSITE" id="PS51165"/>
    </source>
</evidence>
<keyword evidence="3" id="KW-0694">RNA-binding</keyword>
<keyword evidence="1" id="KW-0489">Methyltransferase</keyword>
<dbReference type="PANTHER" id="PTHR47313:SF1">
    <property type="entry name" value="RIBOSOMAL RNA LARGE SUBUNIT METHYLTRANSFERASE K_L"/>
    <property type="match status" value="1"/>
</dbReference>
<dbReference type="SMART" id="SM00981">
    <property type="entry name" value="THUMP"/>
    <property type="match status" value="1"/>
</dbReference>
<gene>
    <name evidence="5" type="ordered locus">azo3477</name>
</gene>
<keyword evidence="2" id="KW-0808">Transferase</keyword>
<dbReference type="InterPro" id="IPR004114">
    <property type="entry name" value="THUMP_dom"/>
</dbReference>
<dbReference type="Pfam" id="PF22020">
    <property type="entry name" value="RlmL_1st"/>
    <property type="match status" value="1"/>
</dbReference>
<dbReference type="PROSITE" id="PS01261">
    <property type="entry name" value="UPF0020"/>
    <property type="match status" value="1"/>
</dbReference>
<dbReference type="InterPro" id="IPR029063">
    <property type="entry name" value="SAM-dependent_MTases_sf"/>
</dbReference>
<accession>A1KB87</accession>
<dbReference type="PROSITE" id="PS00092">
    <property type="entry name" value="N6_MTASE"/>
    <property type="match status" value="1"/>
</dbReference>
<dbReference type="EMBL" id="AM406670">
    <property type="protein sequence ID" value="CAL96093.1"/>
    <property type="molecule type" value="Genomic_DNA"/>
</dbReference>
<dbReference type="STRING" id="62928.azo3477"/>
<proteinExistence type="predicted"/>
<dbReference type="PROSITE" id="PS51165">
    <property type="entry name" value="THUMP"/>
    <property type="match status" value="1"/>
</dbReference>
<evidence type="ECO:0000313" key="5">
    <source>
        <dbReference type="EMBL" id="CAL96093.1"/>
    </source>
</evidence>
<keyword evidence="6" id="KW-1185">Reference proteome</keyword>
<dbReference type="SUPFAM" id="SSF53335">
    <property type="entry name" value="S-adenosyl-L-methionine-dependent methyltransferases"/>
    <property type="match status" value="1"/>
</dbReference>
<sequence length="387" mass="42535">MAETFFSPCPRGLEALLADELRALGAATAEAVHGGVSWSGDWQACYRANLESRLATRVLWRVGSGRYRAEVDIYKLAYSVTWAKWFTPDDTIRVFVTAQKSPLKSLEFITLRIKDAVCDHFRTVAGKRPSVDTANPAVRIHAFLTADTATLYIDTSGEPLYKRGFKPAAVEAPLKENLAAGILLLSGWRPDEAFADPMCGSGTFLLEAAQMALDIAPGLGRRFAFERFKHLDRAAWAALRKAAENRRQPARPLAVYGSDIVADQVRRSRSNLEAAGLAECVTLERADLLERVAPAAAGVMVTNPPYGVRIGEAEELAALYPRLGDALKRNWAGWRCHFFSADVALPKLIGLKASRRTPLFNGALECRLYEYRMVAGSARREKDGSSS</sequence>
<dbReference type="Proteomes" id="UP000002588">
    <property type="component" value="Chromosome"/>
</dbReference>
<reference evidence="5 6" key="1">
    <citation type="journal article" date="2006" name="Nat. Biotechnol.">
        <title>Complete genome of the mutualistic, N2-fixing grass endophyte Azoarcus sp. strain BH72.</title>
        <authorList>
            <person name="Krause A."/>
            <person name="Ramakumar A."/>
            <person name="Bartels D."/>
            <person name="Battistoni F."/>
            <person name="Bekel T."/>
            <person name="Boch J."/>
            <person name="Boehm M."/>
            <person name="Friedrich F."/>
            <person name="Hurek T."/>
            <person name="Krause L."/>
            <person name="Linke B."/>
            <person name="McHardy A.C."/>
            <person name="Sarkar A."/>
            <person name="Schneiker S."/>
            <person name="Syed A.A."/>
            <person name="Thauer R."/>
            <person name="Vorhoelter F.-J."/>
            <person name="Weidner S."/>
            <person name="Puehler A."/>
            <person name="Reinhold-Hurek B."/>
            <person name="Kaiser O."/>
            <person name="Goesmann A."/>
        </authorList>
    </citation>
    <scope>NUCLEOTIDE SEQUENCE [LARGE SCALE GENOMIC DNA]</scope>
    <source>
        <strain evidence="5 6">BH72</strain>
    </source>
</reference>
<dbReference type="Gene3D" id="3.30.2130.30">
    <property type="match status" value="1"/>
</dbReference>
<dbReference type="InterPro" id="IPR002052">
    <property type="entry name" value="DNA_methylase_N6_adenine_CS"/>
</dbReference>
<dbReference type="Pfam" id="PF01170">
    <property type="entry name" value="UPF0020"/>
    <property type="match status" value="1"/>
</dbReference>
<evidence type="ECO:0000256" key="3">
    <source>
        <dbReference type="PROSITE-ProRule" id="PRU00529"/>
    </source>
</evidence>
<dbReference type="GO" id="GO:0003723">
    <property type="term" value="F:RNA binding"/>
    <property type="evidence" value="ECO:0007669"/>
    <property type="project" value="UniProtKB-UniRule"/>
</dbReference>